<proteinExistence type="inferred from homology"/>
<gene>
    <name evidence="6" type="ORF">BGZ70_000137</name>
</gene>
<dbReference type="SUPFAM" id="SSF51905">
    <property type="entry name" value="FAD/NAD(P)-binding domain"/>
    <property type="match status" value="1"/>
</dbReference>
<comment type="caution">
    <text evidence="6">The sequence shown here is derived from an EMBL/GenBank/DDBJ whole genome shotgun (WGS) entry which is preliminary data.</text>
</comment>
<dbReference type="InterPro" id="IPR002938">
    <property type="entry name" value="FAD-bd"/>
</dbReference>
<dbReference type="PRINTS" id="PR00420">
    <property type="entry name" value="RNGMNOXGNASE"/>
</dbReference>
<dbReference type="PANTHER" id="PTHR47356:SF2">
    <property type="entry name" value="FAD-BINDING DOMAIN-CONTAINING PROTEIN-RELATED"/>
    <property type="match status" value="1"/>
</dbReference>
<dbReference type="PANTHER" id="PTHR47356">
    <property type="entry name" value="FAD-DEPENDENT MONOOXYGENASE ASQG-RELATED"/>
    <property type="match status" value="1"/>
</dbReference>
<dbReference type="Proteomes" id="UP000738359">
    <property type="component" value="Unassembled WGS sequence"/>
</dbReference>
<evidence type="ECO:0000256" key="1">
    <source>
        <dbReference type="ARBA" id="ARBA00007992"/>
    </source>
</evidence>
<dbReference type="EMBL" id="JAAAHY010001020">
    <property type="protein sequence ID" value="KAF9953740.1"/>
    <property type="molecule type" value="Genomic_DNA"/>
</dbReference>
<name>A0A9P6J1N7_MORAP</name>
<reference evidence="6" key="1">
    <citation type="journal article" date="2020" name="Fungal Divers.">
        <title>Resolving the Mortierellaceae phylogeny through synthesis of multi-gene phylogenetics and phylogenomics.</title>
        <authorList>
            <person name="Vandepol N."/>
            <person name="Liber J."/>
            <person name="Desiro A."/>
            <person name="Na H."/>
            <person name="Kennedy M."/>
            <person name="Barry K."/>
            <person name="Grigoriev I.V."/>
            <person name="Miller A.N."/>
            <person name="O'Donnell K."/>
            <person name="Stajich J.E."/>
            <person name="Bonito G."/>
        </authorList>
    </citation>
    <scope>NUCLEOTIDE SEQUENCE</scope>
    <source>
        <strain evidence="6">CK1249</strain>
    </source>
</reference>
<evidence type="ECO:0000256" key="3">
    <source>
        <dbReference type="ARBA" id="ARBA00022827"/>
    </source>
</evidence>
<dbReference type="Pfam" id="PF01494">
    <property type="entry name" value="FAD_binding_3"/>
    <property type="match status" value="1"/>
</dbReference>
<sequence>MTEETARPHFLIVGAGLGGLCFAAILEKANMSYDIYERASAVKPLGSAISLGPGVMPMMEQLGVLDELLAKSKILGNNYSWSEQRQFLNTYDYRVTKEEFGYEAIILSRPVLYEILLKLIPKERIHFQKRVLSHVETQEGIIIRTSDGKTHQGNILVGADGAYSGVRQCLYEQLLKEGKLPKSDAEPLSFSSVCLVGQTRPLDEDEFPIVSEEFCRFDSIRPVAQPYFLVTFTTIEKTICWMAVLNLDKESSKFHDSFRNSEWGPEAAETMAKEVRDFPTICGKDKTFGDLIDLTPKELMSKVMLEEKFFETWHGGRTVLLGDACHKMTPAAGLGAVSALQDAVVLANYMSALKTNDPEDITKLFKYYQEERAPQTRAAVATSANLTRLFGRGIQKPPLALQYG</sequence>
<dbReference type="GO" id="GO:0071949">
    <property type="term" value="F:FAD binding"/>
    <property type="evidence" value="ECO:0007669"/>
    <property type="project" value="InterPro"/>
</dbReference>
<organism evidence="6 7">
    <name type="scientific">Mortierella alpina</name>
    <name type="common">Oleaginous fungus</name>
    <name type="synonym">Mortierella renispora</name>
    <dbReference type="NCBI Taxonomy" id="64518"/>
    <lineage>
        <taxon>Eukaryota</taxon>
        <taxon>Fungi</taxon>
        <taxon>Fungi incertae sedis</taxon>
        <taxon>Mucoromycota</taxon>
        <taxon>Mortierellomycotina</taxon>
        <taxon>Mortierellomycetes</taxon>
        <taxon>Mortierellales</taxon>
        <taxon>Mortierellaceae</taxon>
        <taxon>Mortierella</taxon>
    </lineage>
</organism>
<dbReference type="InterPro" id="IPR036188">
    <property type="entry name" value="FAD/NAD-bd_sf"/>
</dbReference>
<feature type="domain" description="FAD-binding" evidence="5">
    <location>
        <begin position="11"/>
        <end position="381"/>
    </location>
</feature>
<evidence type="ECO:0000256" key="2">
    <source>
        <dbReference type="ARBA" id="ARBA00022630"/>
    </source>
</evidence>
<dbReference type="InterPro" id="IPR050562">
    <property type="entry name" value="FAD_mOase_fung"/>
</dbReference>
<dbReference type="AlphaFoldDB" id="A0A9P6J1N7"/>
<accession>A0A9P6J1N7</accession>
<dbReference type="OrthoDB" id="655030at2759"/>
<dbReference type="GO" id="GO:0004497">
    <property type="term" value="F:monooxygenase activity"/>
    <property type="evidence" value="ECO:0007669"/>
    <property type="project" value="InterPro"/>
</dbReference>
<evidence type="ECO:0000313" key="7">
    <source>
        <dbReference type="Proteomes" id="UP000738359"/>
    </source>
</evidence>
<keyword evidence="3" id="KW-0274">FAD</keyword>
<evidence type="ECO:0000256" key="4">
    <source>
        <dbReference type="ARBA" id="ARBA00023002"/>
    </source>
</evidence>
<keyword evidence="4" id="KW-0560">Oxidoreductase</keyword>
<keyword evidence="7" id="KW-1185">Reference proteome</keyword>
<protein>
    <recommendedName>
        <fullName evidence="5">FAD-binding domain-containing protein</fullName>
    </recommendedName>
</protein>
<evidence type="ECO:0000259" key="5">
    <source>
        <dbReference type="Pfam" id="PF01494"/>
    </source>
</evidence>
<dbReference type="Gene3D" id="3.50.50.60">
    <property type="entry name" value="FAD/NAD(P)-binding domain"/>
    <property type="match status" value="1"/>
</dbReference>
<keyword evidence="2" id="KW-0285">Flavoprotein</keyword>
<evidence type="ECO:0000313" key="6">
    <source>
        <dbReference type="EMBL" id="KAF9953740.1"/>
    </source>
</evidence>
<comment type="similarity">
    <text evidence="1">Belongs to the paxM FAD-dependent monooxygenase family.</text>
</comment>